<dbReference type="EMBL" id="KZ824962">
    <property type="protein sequence ID" value="RAH69204.1"/>
    <property type="molecule type" value="Genomic_DNA"/>
</dbReference>
<organism evidence="1 2">
    <name type="scientific">Aspergillus aculeatinus CBS 121060</name>
    <dbReference type="NCBI Taxonomy" id="1448322"/>
    <lineage>
        <taxon>Eukaryota</taxon>
        <taxon>Fungi</taxon>
        <taxon>Dikarya</taxon>
        <taxon>Ascomycota</taxon>
        <taxon>Pezizomycotina</taxon>
        <taxon>Eurotiomycetes</taxon>
        <taxon>Eurotiomycetidae</taxon>
        <taxon>Eurotiales</taxon>
        <taxon>Aspergillaceae</taxon>
        <taxon>Aspergillus</taxon>
        <taxon>Aspergillus subgen. Circumdati</taxon>
    </lineage>
</organism>
<gene>
    <name evidence="1" type="ORF">BO66DRAFT_351928</name>
</gene>
<dbReference type="Proteomes" id="UP000249661">
    <property type="component" value="Unassembled WGS sequence"/>
</dbReference>
<proteinExistence type="predicted"/>
<sequence>MSFARLSPRLTVLHRHCRLSTGQSQLSTTYRAQFSINTIRSAMNIDSPDGVRSPSAADPKHPKKLIFAPGDIETPPPPPTDKPLPPAAAAATPETSAANKQATQEESAAVAAATASAASALRTETSTPTSATEQDLVAHAARAHQFVSNPPLTVSQLHPTNPLHQFHSWFRDPRLLPASAPETCTLATAALPSGRVSARVVYLKELDERGWTVYSNWGSREGKGRDVFGETDGEDDGPRPIPEPGAGAGAVDEDLQGEFGGGGGNRWAALTFLWSGLERQVRVEGLVEPLSREESELYWRTRERGSQIGAWASWQSKVLWRAEPETLLERRRKSLDPTLHQVPRNVEERDIDDGRAVLEERVREVERRFEGVKEIPLPPFWGGVRLVPESVEFWQGRKSRLHDRFSHTNRKMPDPSPDPTPKPTTTTTTTPGWILLALSSGAFAAFNGLFAKLTTDTQTTTFAASLLHLVGTTTTNPDDHPILMLAIRGICLALNILCNIIMWALFTRALTASPSTTKVSITNTSANFLVTAVLGMVVFREAVGGLWWVGAAMMGTGCIIVGMRE</sequence>
<protein>
    <submittedName>
        <fullName evidence="1">Uncharacterized protein</fullName>
    </submittedName>
</protein>
<reference evidence="1" key="1">
    <citation type="submission" date="2018-02" db="EMBL/GenBank/DDBJ databases">
        <title>The genomes of Aspergillus section Nigri reveals drivers in fungal speciation.</title>
        <authorList>
            <consortium name="DOE Joint Genome Institute"/>
            <person name="Vesth T.C."/>
            <person name="Nybo J."/>
            <person name="Theobald S."/>
            <person name="Brandl J."/>
            <person name="Frisvad J.C."/>
            <person name="Nielsen K.F."/>
            <person name="Lyhne E.K."/>
            <person name="Kogle M.E."/>
            <person name="Kuo A."/>
            <person name="Riley R."/>
            <person name="Clum A."/>
            <person name="Nolan M."/>
            <person name="Lipzen A."/>
            <person name="Salamov A."/>
            <person name="Henrissat B."/>
            <person name="Wiebenga A."/>
            <person name="De vries R.P."/>
            <person name="Grigoriev I.V."/>
            <person name="Mortensen U.H."/>
            <person name="Andersen M.R."/>
            <person name="Baker S.E."/>
        </authorList>
    </citation>
    <scope>NUCLEOTIDE SEQUENCE</scope>
    <source>
        <strain evidence="1">CBS 121060</strain>
    </source>
</reference>
<accession>A0ACD1H6K9</accession>
<evidence type="ECO:0000313" key="1">
    <source>
        <dbReference type="EMBL" id="RAH69204.1"/>
    </source>
</evidence>
<feature type="non-terminal residue" evidence="1">
    <location>
        <position position="565"/>
    </location>
</feature>
<evidence type="ECO:0000313" key="2">
    <source>
        <dbReference type="Proteomes" id="UP000249661"/>
    </source>
</evidence>
<name>A0ACD1H6K9_9EURO</name>
<keyword evidence="2" id="KW-1185">Reference proteome</keyword>